<feature type="coiled-coil region" evidence="1">
    <location>
        <begin position="214"/>
        <end position="371"/>
    </location>
</feature>
<proteinExistence type="predicted"/>
<organism evidence="3 4">
    <name type="scientific">Homarus americanus</name>
    <name type="common">American lobster</name>
    <dbReference type="NCBI Taxonomy" id="6706"/>
    <lineage>
        <taxon>Eukaryota</taxon>
        <taxon>Metazoa</taxon>
        <taxon>Ecdysozoa</taxon>
        <taxon>Arthropoda</taxon>
        <taxon>Crustacea</taxon>
        <taxon>Multicrustacea</taxon>
        <taxon>Malacostraca</taxon>
        <taxon>Eumalacostraca</taxon>
        <taxon>Eucarida</taxon>
        <taxon>Decapoda</taxon>
        <taxon>Pleocyemata</taxon>
        <taxon>Astacidea</taxon>
        <taxon>Nephropoidea</taxon>
        <taxon>Nephropidae</taxon>
        <taxon>Homarus</taxon>
    </lineage>
</organism>
<feature type="region of interest" description="Disordered" evidence="2">
    <location>
        <begin position="136"/>
        <end position="212"/>
    </location>
</feature>
<feature type="region of interest" description="Disordered" evidence="2">
    <location>
        <begin position="1"/>
        <end position="36"/>
    </location>
</feature>
<dbReference type="GO" id="GO:0000775">
    <property type="term" value="C:chromosome, centromeric region"/>
    <property type="evidence" value="ECO:0007669"/>
    <property type="project" value="InterPro"/>
</dbReference>
<accession>A0A8J5JVN7</accession>
<dbReference type="GO" id="GO:0070840">
    <property type="term" value="F:dynein complex binding"/>
    <property type="evidence" value="ECO:0007669"/>
    <property type="project" value="TreeGrafter"/>
</dbReference>
<feature type="non-terminal residue" evidence="3">
    <location>
        <position position="388"/>
    </location>
</feature>
<comment type="caution">
    <text evidence="3">The sequence shown here is derived from an EMBL/GenBank/DDBJ whole genome shotgun (WGS) entry which is preliminary data.</text>
</comment>
<dbReference type="GO" id="GO:0000922">
    <property type="term" value="C:spindle pole"/>
    <property type="evidence" value="ECO:0007669"/>
    <property type="project" value="TreeGrafter"/>
</dbReference>
<dbReference type="GO" id="GO:0051310">
    <property type="term" value="P:metaphase chromosome alignment"/>
    <property type="evidence" value="ECO:0007669"/>
    <property type="project" value="TreeGrafter"/>
</dbReference>
<dbReference type="PANTHER" id="PTHR18874:SF10">
    <property type="entry name" value="CENTROMERE PROTEIN F"/>
    <property type="match status" value="1"/>
</dbReference>
<dbReference type="EMBL" id="JAHLQT010026502">
    <property type="protein sequence ID" value="KAG7163166.1"/>
    <property type="molecule type" value="Genomic_DNA"/>
</dbReference>
<dbReference type="SUPFAM" id="SSF57997">
    <property type="entry name" value="Tropomyosin"/>
    <property type="match status" value="1"/>
</dbReference>
<keyword evidence="4" id="KW-1185">Reference proteome</keyword>
<dbReference type="InterPro" id="IPR043513">
    <property type="entry name" value="Cenp-F"/>
</dbReference>
<gene>
    <name evidence="3" type="primary">Cenpf-L1</name>
    <name evidence="3" type="ORF">Hamer_G002242</name>
</gene>
<evidence type="ECO:0000313" key="4">
    <source>
        <dbReference type="Proteomes" id="UP000747542"/>
    </source>
</evidence>
<sequence length="388" mass="43714">MSWFGSASEWKQGLSSSALSKVEELENQTDEGTKEKQVLQKEIEQLARSCEQLQLQLQKGQYDHVTSSITLLPPRQPAVIDSLSTHTGEEMDSLRKKVDELLCENKDLQSKLSEQKMLHQCIDVCVTSTSAAVGDSDRDFWGNSSERSNKWSQRTPNKTPKKALETSEENPFKTPYQTLQSKGLGKSEGNLFKTPKKHHSTSSLLTIPPVPGPNDEYTKQLENMIDQYKKEIESLKSSSSSSPDTSKLQQEVTAMRTAIDKANTEFAVQEKALKAANEQLSTFKSAAEEAAGKLEKSEQRLRAVQNELDCQRHNSEAARKNLEDKFKGSERELNADITQAQNDMMNMERQMRDLQTKLQQQETLARNTQNSLQASLDKALAQVCDLYY</sequence>
<reference evidence="3" key="1">
    <citation type="journal article" date="2021" name="Sci. Adv.">
        <title>The American lobster genome reveals insights on longevity, neural, and immune adaptations.</title>
        <authorList>
            <person name="Polinski J.M."/>
            <person name="Zimin A.V."/>
            <person name="Clark K.F."/>
            <person name="Kohn A.B."/>
            <person name="Sadowski N."/>
            <person name="Timp W."/>
            <person name="Ptitsyn A."/>
            <person name="Khanna P."/>
            <person name="Romanova D.Y."/>
            <person name="Williams P."/>
            <person name="Greenwood S.J."/>
            <person name="Moroz L.L."/>
            <person name="Walt D.R."/>
            <person name="Bodnar A.G."/>
        </authorList>
    </citation>
    <scope>NUCLEOTIDE SEQUENCE</scope>
    <source>
        <strain evidence="3">GMGI-L3</strain>
    </source>
</reference>
<keyword evidence="1" id="KW-0175">Coiled coil</keyword>
<dbReference type="Proteomes" id="UP000747542">
    <property type="component" value="Unassembled WGS sequence"/>
</dbReference>
<evidence type="ECO:0000313" key="3">
    <source>
        <dbReference type="EMBL" id="KAG7163166.1"/>
    </source>
</evidence>
<dbReference type="GO" id="GO:0005634">
    <property type="term" value="C:nucleus"/>
    <property type="evidence" value="ECO:0007669"/>
    <property type="project" value="TreeGrafter"/>
</dbReference>
<dbReference type="GO" id="GO:0010389">
    <property type="term" value="P:regulation of G2/M transition of mitotic cell cycle"/>
    <property type="evidence" value="ECO:0007669"/>
    <property type="project" value="TreeGrafter"/>
</dbReference>
<name>A0A8J5JVN7_HOMAM</name>
<protein>
    <submittedName>
        <fullName evidence="3">Centromere protein F-like 1</fullName>
    </submittedName>
</protein>
<evidence type="ECO:0000256" key="2">
    <source>
        <dbReference type="SAM" id="MobiDB-lite"/>
    </source>
</evidence>
<dbReference type="PANTHER" id="PTHR18874">
    <property type="entry name" value="CMF/LEK/CENP CELL DIVISION-RELATED"/>
    <property type="match status" value="1"/>
</dbReference>
<feature type="compositionally biased region" description="Polar residues" evidence="2">
    <location>
        <begin position="142"/>
        <end position="158"/>
    </location>
</feature>
<dbReference type="AlphaFoldDB" id="A0A8J5JVN7"/>
<dbReference type="GO" id="GO:0008017">
    <property type="term" value="F:microtubule binding"/>
    <property type="evidence" value="ECO:0007669"/>
    <property type="project" value="InterPro"/>
</dbReference>
<evidence type="ECO:0000256" key="1">
    <source>
        <dbReference type="SAM" id="Coils"/>
    </source>
</evidence>
<dbReference type="GO" id="GO:0000278">
    <property type="term" value="P:mitotic cell cycle"/>
    <property type="evidence" value="ECO:0007669"/>
    <property type="project" value="TreeGrafter"/>
</dbReference>
<feature type="coiled-coil region" evidence="1">
    <location>
        <begin position="91"/>
        <end position="118"/>
    </location>
</feature>